<dbReference type="EC" id="3.5.1.28" evidence="3"/>
<feature type="domain" description="Peptidase C51" evidence="6">
    <location>
        <begin position="5"/>
        <end position="148"/>
    </location>
</feature>
<protein>
    <recommendedName>
        <fullName evidence="3">N-acetylmuramoyl-L-alanine amidase</fullName>
        <ecNumber evidence="3">3.5.1.28</ecNumber>
    </recommendedName>
</protein>
<evidence type="ECO:0000259" key="6">
    <source>
        <dbReference type="PROSITE" id="PS50911"/>
    </source>
</evidence>
<dbReference type="InterPro" id="IPR007921">
    <property type="entry name" value="CHAP_dom"/>
</dbReference>
<evidence type="ECO:0000256" key="3">
    <source>
        <dbReference type="ARBA" id="ARBA00011901"/>
    </source>
</evidence>
<dbReference type="InterPro" id="IPR038765">
    <property type="entry name" value="Papain-like_cys_pep_sf"/>
</dbReference>
<dbReference type="SMART" id="SM00287">
    <property type="entry name" value="SH3b"/>
    <property type="match status" value="1"/>
</dbReference>
<dbReference type="EMBL" id="OQ890320">
    <property type="protein sequence ID" value="WLJ25976.1"/>
    <property type="molecule type" value="Genomic_DNA"/>
</dbReference>
<dbReference type="InterPro" id="IPR050695">
    <property type="entry name" value="N-acetylmuramoyl_amidase_3"/>
</dbReference>
<dbReference type="Pfam" id="PF01520">
    <property type="entry name" value="Amidase_3"/>
    <property type="match status" value="1"/>
</dbReference>
<dbReference type="PANTHER" id="PTHR30404">
    <property type="entry name" value="N-ACETYLMURAMOYL-L-ALANINE AMIDASE"/>
    <property type="match status" value="1"/>
</dbReference>
<sequence>MLMTKSQAEKWLDNSEGKQYNFDNYAGFQCYDYANAFFNAVTGARLTGLYAKNIPFDNEKVISKYAKVIKNYDSFLPRKTDIAVFNGGYGGGAGHVAPVTRATLTQFEVLEQNWNGQGWTNGVASPGWGPERVTRRWHYYDDPMYFIRFEFPSNINAGKKAKKIIKNAVSKNEKAKAKIKPKKIMIVAGHGYSDPGAVGNGTNERDFIRKNITPHVASYLRQSGHEVALYGGTKQSQDMYQDTAYGQNVGNRSDYGMYWVKKQKYDIIAEFHLDAAGASASGGHVIISSAFSADRIDKDIQKVIKDNVGQIRDITPRNDLLNANVSAEINMNYRLTELGFITNKADMDWIKKNSKKYAKLIAGAIHGKPIGGVVASSKKPKSKDEKKPVVPNGYVLDKNGIPYKKESGKYTVTTVKGNNVRTSYNTTATITGVLPNGTSIIYDGAYCINGYRWITYIANNGKRRYIATGEVDKDGKRLNSFGKFSAV</sequence>
<dbReference type="Gene3D" id="3.40.630.40">
    <property type="entry name" value="Zn-dependent exopeptidases"/>
    <property type="match status" value="1"/>
</dbReference>
<dbReference type="SUPFAM" id="SSF53187">
    <property type="entry name" value="Zn-dependent exopeptidases"/>
    <property type="match status" value="1"/>
</dbReference>
<dbReference type="SMART" id="SM00646">
    <property type="entry name" value="Ami_3"/>
    <property type="match status" value="1"/>
</dbReference>
<keyword evidence="4" id="KW-0378">Hydrolase</keyword>
<dbReference type="Pfam" id="PF05257">
    <property type="entry name" value="CHAP"/>
    <property type="match status" value="1"/>
</dbReference>
<dbReference type="SUPFAM" id="SSF54001">
    <property type="entry name" value="Cysteine proteinases"/>
    <property type="match status" value="1"/>
</dbReference>
<evidence type="ECO:0000256" key="4">
    <source>
        <dbReference type="ARBA" id="ARBA00022801"/>
    </source>
</evidence>
<reference evidence="7" key="1">
    <citation type="submission" date="2023-04" db="EMBL/GenBank/DDBJ databases">
        <title>The human skin virome in hidradenitis suppurativa patients.</title>
        <authorList>
            <person name="Jansen D."/>
        </authorList>
    </citation>
    <scope>NUCLEOTIDE SEQUENCE</scope>
    <source>
        <strain evidence="7">VC3_JansenPhageK</strain>
    </source>
</reference>
<evidence type="ECO:0000256" key="1">
    <source>
        <dbReference type="ARBA" id="ARBA00001561"/>
    </source>
</evidence>
<dbReference type="FunFam" id="3.90.1720.10:FF:000005">
    <property type="entry name" value="Amidase"/>
    <property type="match status" value="1"/>
</dbReference>
<dbReference type="Pfam" id="PF08460">
    <property type="entry name" value="SH3_5"/>
    <property type="match status" value="1"/>
</dbReference>
<evidence type="ECO:0000256" key="5">
    <source>
        <dbReference type="ARBA" id="ARBA00023316"/>
    </source>
</evidence>
<evidence type="ECO:0000313" key="7">
    <source>
        <dbReference type="EMBL" id="WLJ25976.1"/>
    </source>
</evidence>
<dbReference type="PANTHER" id="PTHR30404:SF8">
    <property type="entry name" value="AUTOLYSIN PH-RELATED"/>
    <property type="match status" value="1"/>
</dbReference>
<proteinExistence type="inferred from homology"/>
<dbReference type="GO" id="GO:0071555">
    <property type="term" value="P:cell wall organization"/>
    <property type="evidence" value="ECO:0007669"/>
    <property type="project" value="UniProtKB-KW"/>
</dbReference>
<comment type="similarity">
    <text evidence="2">Belongs to the N-acetylmuramoyl-L-alanine amidase 2 family.</text>
</comment>
<keyword evidence="5" id="KW-0961">Cell wall biogenesis/degradation</keyword>
<dbReference type="PROSITE" id="PS50911">
    <property type="entry name" value="CHAP"/>
    <property type="match status" value="1"/>
</dbReference>
<name>A0AA49X2T7_9VIRU</name>
<organism evidence="7">
    <name type="scientific">Staphylococcus phage HS14</name>
    <dbReference type="NCBI Taxonomy" id="3056404"/>
    <lineage>
        <taxon>Viruses</taxon>
    </lineage>
</organism>
<dbReference type="Gene3D" id="2.30.30.40">
    <property type="entry name" value="SH3 Domains"/>
    <property type="match status" value="1"/>
</dbReference>
<dbReference type="InterPro" id="IPR003646">
    <property type="entry name" value="SH3-like_bac-type"/>
</dbReference>
<dbReference type="Gene3D" id="3.90.1720.10">
    <property type="entry name" value="endopeptidase domain like (from Nostoc punctiforme)"/>
    <property type="match status" value="1"/>
</dbReference>
<evidence type="ECO:0000256" key="2">
    <source>
        <dbReference type="ARBA" id="ARBA00007553"/>
    </source>
</evidence>
<accession>A0AA49X2T7</accession>
<dbReference type="GO" id="GO:0009253">
    <property type="term" value="P:peptidoglycan catabolic process"/>
    <property type="evidence" value="ECO:0007669"/>
    <property type="project" value="InterPro"/>
</dbReference>
<dbReference type="InterPro" id="IPR002508">
    <property type="entry name" value="MurNAc-LAA_cat"/>
</dbReference>
<dbReference type="GO" id="GO:0008745">
    <property type="term" value="F:N-acetylmuramoyl-L-alanine amidase activity"/>
    <property type="evidence" value="ECO:0007669"/>
    <property type="project" value="UniProtKB-EC"/>
</dbReference>
<comment type="catalytic activity">
    <reaction evidence="1">
        <text>Hydrolyzes the link between N-acetylmuramoyl residues and L-amino acid residues in certain cell-wall glycopeptides.</text>
        <dbReference type="EC" id="3.5.1.28"/>
    </reaction>
</comment>
<dbReference type="CDD" id="cd02696">
    <property type="entry name" value="MurNAc-LAA"/>
    <property type="match status" value="1"/>
</dbReference>